<dbReference type="GeneID" id="11522054"/>
<protein>
    <recommendedName>
        <fullName evidence="5">Reverse transcriptase domain-containing protein</fullName>
    </recommendedName>
</protein>
<evidence type="ECO:0008006" key="5">
    <source>
        <dbReference type="Google" id="ProtNLM"/>
    </source>
</evidence>
<dbReference type="GO" id="GO:0005739">
    <property type="term" value="C:mitochondrion"/>
    <property type="evidence" value="ECO:0007669"/>
    <property type="project" value="UniProtKB-SubCell"/>
</dbReference>
<dbReference type="eggNOG" id="ENOG502RNVB">
    <property type="taxonomic scope" value="Eukaryota"/>
</dbReference>
<comment type="subcellular location">
    <subcellularLocation>
        <location evidence="1">Mitochondrion</location>
    </subcellularLocation>
</comment>
<dbReference type="RefSeq" id="XP_003657431.1">
    <property type="nucleotide sequence ID" value="XM_003657383.1"/>
</dbReference>
<sequence length="57" mass="6793">LRDYIIVYFNNVLVYLSLNLDLKKCIFAIKEVKYLGYIIEVGVYIRLDPKKIKAIRK</sequence>
<evidence type="ECO:0000313" key="3">
    <source>
        <dbReference type="EMBL" id="AEO71095.1"/>
    </source>
</evidence>
<feature type="non-terminal residue" evidence="3">
    <location>
        <position position="1"/>
    </location>
</feature>
<evidence type="ECO:0000256" key="1">
    <source>
        <dbReference type="ARBA" id="ARBA00004173"/>
    </source>
</evidence>
<dbReference type="InterPro" id="IPR043502">
    <property type="entry name" value="DNA/RNA_pol_sf"/>
</dbReference>
<gene>
    <name evidence="3" type="ORF">THITE_2060367</name>
</gene>
<name>G2RGR3_THETT</name>
<dbReference type="Proteomes" id="UP000008181">
    <property type="component" value="Chromosome 6"/>
</dbReference>
<proteinExistence type="predicted"/>
<accession>G2RGR3</accession>
<dbReference type="AlphaFoldDB" id="G2RGR3"/>
<dbReference type="OrthoDB" id="3341476at2759"/>
<dbReference type="EMBL" id="CP003014">
    <property type="protein sequence ID" value="AEO71095.1"/>
    <property type="molecule type" value="Genomic_DNA"/>
</dbReference>
<keyword evidence="2" id="KW-0496">Mitochondrion</keyword>
<evidence type="ECO:0000256" key="2">
    <source>
        <dbReference type="ARBA" id="ARBA00023128"/>
    </source>
</evidence>
<dbReference type="KEGG" id="ttt:THITE_2060367"/>
<reference evidence="3 4" key="1">
    <citation type="journal article" date="2011" name="Nat. Biotechnol.">
        <title>Comparative genomic analysis of the thermophilic biomass-degrading fungi Myceliophthora thermophila and Thielavia terrestris.</title>
        <authorList>
            <person name="Berka R.M."/>
            <person name="Grigoriev I.V."/>
            <person name="Otillar R."/>
            <person name="Salamov A."/>
            <person name="Grimwood J."/>
            <person name="Reid I."/>
            <person name="Ishmael N."/>
            <person name="John T."/>
            <person name="Darmond C."/>
            <person name="Moisan M.-C."/>
            <person name="Henrissat B."/>
            <person name="Coutinho P.M."/>
            <person name="Lombard V."/>
            <person name="Natvig D.O."/>
            <person name="Lindquist E."/>
            <person name="Schmutz J."/>
            <person name="Lucas S."/>
            <person name="Harris P."/>
            <person name="Powlowski J."/>
            <person name="Bellemare A."/>
            <person name="Taylor D."/>
            <person name="Butler G."/>
            <person name="de Vries R.P."/>
            <person name="Allijn I.E."/>
            <person name="van den Brink J."/>
            <person name="Ushinsky S."/>
            <person name="Storms R."/>
            <person name="Powell A.J."/>
            <person name="Paulsen I.T."/>
            <person name="Elbourne L.D.H."/>
            <person name="Baker S.E."/>
            <person name="Magnuson J."/>
            <person name="LaBoissiere S."/>
            <person name="Clutterbuck A.J."/>
            <person name="Martinez D."/>
            <person name="Wogulis M."/>
            <person name="de Leon A.L."/>
            <person name="Rey M.W."/>
            <person name="Tsang A."/>
        </authorList>
    </citation>
    <scope>NUCLEOTIDE SEQUENCE [LARGE SCALE GENOMIC DNA]</scope>
    <source>
        <strain evidence="4">ATCC 38088 / NRRL 8126</strain>
    </source>
</reference>
<keyword evidence="4" id="KW-1185">Reference proteome</keyword>
<evidence type="ECO:0000313" key="4">
    <source>
        <dbReference type="Proteomes" id="UP000008181"/>
    </source>
</evidence>
<dbReference type="SUPFAM" id="SSF56672">
    <property type="entry name" value="DNA/RNA polymerases"/>
    <property type="match status" value="1"/>
</dbReference>
<dbReference type="HOGENOM" id="CLU_200677_0_0_1"/>
<organism evidence="3 4">
    <name type="scientific">Thermothielavioides terrestris (strain ATCC 38088 / NRRL 8126)</name>
    <name type="common">Thielavia terrestris</name>
    <dbReference type="NCBI Taxonomy" id="578455"/>
    <lineage>
        <taxon>Eukaryota</taxon>
        <taxon>Fungi</taxon>
        <taxon>Dikarya</taxon>
        <taxon>Ascomycota</taxon>
        <taxon>Pezizomycotina</taxon>
        <taxon>Sordariomycetes</taxon>
        <taxon>Sordariomycetidae</taxon>
        <taxon>Sordariales</taxon>
        <taxon>Chaetomiaceae</taxon>
        <taxon>Thermothielavioides</taxon>
        <taxon>Thermothielavioides terrestris</taxon>
    </lineage>
</organism>